<name>A0AAD8RIQ1_LOLMU</name>
<accession>A0AAD8RIQ1</accession>
<proteinExistence type="predicted"/>
<gene>
    <name evidence="2" type="ORF">QYE76_026499</name>
</gene>
<dbReference type="PROSITE" id="PS50011">
    <property type="entry name" value="PROTEIN_KINASE_DOM"/>
    <property type="match status" value="1"/>
</dbReference>
<dbReference type="Proteomes" id="UP001231189">
    <property type="component" value="Unassembled WGS sequence"/>
</dbReference>
<evidence type="ECO:0000313" key="3">
    <source>
        <dbReference type="Proteomes" id="UP001231189"/>
    </source>
</evidence>
<comment type="caution">
    <text evidence="2">The sequence shown here is derived from an EMBL/GenBank/DDBJ whole genome shotgun (WGS) entry which is preliminary data.</text>
</comment>
<dbReference type="PROSITE" id="PS00108">
    <property type="entry name" value="PROTEIN_KINASE_ST"/>
    <property type="match status" value="1"/>
</dbReference>
<keyword evidence="3" id="KW-1185">Reference proteome</keyword>
<dbReference type="SUPFAM" id="SSF56112">
    <property type="entry name" value="Protein kinase-like (PK-like)"/>
    <property type="match status" value="1"/>
</dbReference>
<dbReference type="GO" id="GO:0004672">
    <property type="term" value="F:protein kinase activity"/>
    <property type="evidence" value="ECO:0007669"/>
    <property type="project" value="InterPro"/>
</dbReference>
<dbReference type="GO" id="GO:0005524">
    <property type="term" value="F:ATP binding"/>
    <property type="evidence" value="ECO:0007669"/>
    <property type="project" value="InterPro"/>
</dbReference>
<protein>
    <recommendedName>
        <fullName evidence="1">Protein kinase domain-containing protein</fullName>
    </recommendedName>
</protein>
<dbReference type="PANTHER" id="PTHR45707">
    <property type="entry name" value="C2 CALCIUM/LIPID-BINDING PLANT PHOSPHORIBOSYLTRANSFERASE FAMILY PROTEIN"/>
    <property type="match status" value="1"/>
</dbReference>
<dbReference type="InterPro" id="IPR008271">
    <property type="entry name" value="Ser/Thr_kinase_AS"/>
</dbReference>
<dbReference type="Gene3D" id="1.10.510.10">
    <property type="entry name" value="Transferase(Phosphotransferase) domain 1"/>
    <property type="match status" value="1"/>
</dbReference>
<reference evidence="2" key="1">
    <citation type="submission" date="2023-07" db="EMBL/GenBank/DDBJ databases">
        <title>A chromosome-level genome assembly of Lolium multiflorum.</title>
        <authorList>
            <person name="Chen Y."/>
            <person name="Copetti D."/>
            <person name="Kolliker R."/>
            <person name="Studer B."/>
        </authorList>
    </citation>
    <scope>NUCLEOTIDE SEQUENCE</scope>
    <source>
        <strain evidence="2">02402/16</strain>
        <tissue evidence="2">Leaf</tissue>
    </source>
</reference>
<dbReference type="AlphaFoldDB" id="A0AAD8RIQ1"/>
<evidence type="ECO:0000313" key="2">
    <source>
        <dbReference type="EMBL" id="KAK1620982.1"/>
    </source>
</evidence>
<feature type="domain" description="Protein kinase" evidence="1">
    <location>
        <begin position="1"/>
        <end position="211"/>
    </location>
</feature>
<sequence>MDSENDTWENKLHDPGATPMFIFDESPGLEWNMGYEIIKEICEGLNYMKKERYIIHLDLKPENILMDATMVPKIADFGSSQSLGVIIIDIQFKIKANIYSLGVIIIKIQSRIFGGKQSRIISRNRLGTQGYMAPEYIIQCVVSIKADIYSLDVIIIRIQSSIKSGIYSLGIIIIKYSQGSRHIYSLGVIIIKIQSRIFGGKQIPNHYSKAS</sequence>
<organism evidence="2 3">
    <name type="scientific">Lolium multiflorum</name>
    <name type="common">Italian ryegrass</name>
    <name type="synonym">Lolium perenne subsp. multiflorum</name>
    <dbReference type="NCBI Taxonomy" id="4521"/>
    <lineage>
        <taxon>Eukaryota</taxon>
        <taxon>Viridiplantae</taxon>
        <taxon>Streptophyta</taxon>
        <taxon>Embryophyta</taxon>
        <taxon>Tracheophyta</taxon>
        <taxon>Spermatophyta</taxon>
        <taxon>Magnoliopsida</taxon>
        <taxon>Liliopsida</taxon>
        <taxon>Poales</taxon>
        <taxon>Poaceae</taxon>
        <taxon>BOP clade</taxon>
        <taxon>Pooideae</taxon>
        <taxon>Poodae</taxon>
        <taxon>Poeae</taxon>
        <taxon>Poeae Chloroplast Group 2 (Poeae type)</taxon>
        <taxon>Loliodinae</taxon>
        <taxon>Loliinae</taxon>
        <taxon>Lolium</taxon>
    </lineage>
</organism>
<dbReference type="InterPro" id="IPR011009">
    <property type="entry name" value="Kinase-like_dom_sf"/>
</dbReference>
<dbReference type="EMBL" id="JAUUTY010000006">
    <property type="protein sequence ID" value="KAK1620982.1"/>
    <property type="molecule type" value="Genomic_DNA"/>
</dbReference>
<dbReference type="PANTHER" id="PTHR45707:SF81">
    <property type="entry name" value="PROTEIN KINASE DOMAIN-CONTAINING PROTEIN"/>
    <property type="match status" value="1"/>
</dbReference>
<dbReference type="Pfam" id="PF00069">
    <property type="entry name" value="Pkinase"/>
    <property type="match status" value="1"/>
</dbReference>
<dbReference type="InterPro" id="IPR000719">
    <property type="entry name" value="Prot_kinase_dom"/>
</dbReference>
<evidence type="ECO:0000259" key="1">
    <source>
        <dbReference type="PROSITE" id="PS50011"/>
    </source>
</evidence>